<evidence type="ECO:0000313" key="12">
    <source>
        <dbReference type="Proteomes" id="UP001623592"/>
    </source>
</evidence>
<evidence type="ECO:0000313" key="11">
    <source>
        <dbReference type="EMBL" id="MFL0248814.1"/>
    </source>
</evidence>
<evidence type="ECO:0000259" key="10">
    <source>
        <dbReference type="SMART" id="SM00387"/>
    </source>
</evidence>
<evidence type="ECO:0000256" key="4">
    <source>
        <dbReference type="ARBA" id="ARBA00022679"/>
    </source>
</evidence>
<dbReference type="Gene3D" id="3.30.565.10">
    <property type="entry name" value="Histidine kinase-like ATPase, C-terminal domain"/>
    <property type="match status" value="1"/>
</dbReference>
<gene>
    <name evidence="11" type="ORF">ACJDT4_00145</name>
</gene>
<comment type="catalytic activity">
    <reaction evidence="1">
        <text>ATP + protein L-histidine = ADP + protein N-phospho-L-histidine.</text>
        <dbReference type="EC" id="2.7.13.3"/>
    </reaction>
</comment>
<keyword evidence="5" id="KW-0547">Nucleotide-binding</keyword>
<keyword evidence="3" id="KW-0597">Phosphoprotein</keyword>
<dbReference type="InterPro" id="IPR011712">
    <property type="entry name" value="Sig_transdc_His_kin_sub3_dim/P"/>
</dbReference>
<accession>A0ABW8T8I7</accession>
<dbReference type="PANTHER" id="PTHR24421">
    <property type="entry name" value="NITRATE/NITRITE SENSOR PROTEIN NARX-RELATED"/>
    <property type="match status" value="1"/>
</dbReference>
<feature type="coiled-coil region" evidence="9">
    <location>
        <begin position="34"/>
        <end position="64"/>
    </location>
</feature>
<evidence type="ECO:0000256" key="2">
    <source>
        <dbReference type="ARBA" id="ARBA00012438"/>
    </source>
</evidence>
<keyword evidence="8" id="KW-0902">Two-component regulatory system</keyword>
<dbReference type="PANTHER" id="PTHR24421:SF10">
    <property type="entry name" value="NITRATE_NITRITE SENSOR PROTEIN NARQ"/>
    <property type="match status" value="1"/>
</dbReference>
<dbReference type="SUPFAM" id="SSF55874">
    <property type="entry name" value="ATPase domain of HSP90 chaperone/DNA topoisomerase II/histidine kinase"/>
    <property type="match status" value="1"/>
</dbReference>
<name>A0ABW8T8I7_9CLOT</name>
<proteinExistence type="predicted"/>
<keyword evidence="4" id="KW-0808">Transferase</keyword>
<feature type="domain" description="Histidine kinase/HSP90-like ATPase" evidence="10">
    <location>
        <begin position="170"/>
        <end position="261"/>
    </location>
</feature>
<evidence type="ECO:0000256" key="6">
    <source>
        <dbReference type="ARBA" id="ARBA00022777"/>
    </source>
</evidence>
<keyword evidence="7" id="KW-0067">ATP-binding</keyword>
<keyword evidence="12" id="KW-1185">Reference proteome</keyword>
<dbReference type="InterPro" id="IPR036890">
    <property type="entry name" value="HATPase_C_sf"/>
</dbReference>
<sequence>MSILFNIMLIGTFGFMGQSVRDEKERKLEAQGLYDKLRVSEDKLREAYEKLERYSETVEELSILRERNRISREIHDSVGHTLSAVLIQLQALNYVVDKNNEQGISMISEMTSFVKNGIENVRRTVRKLKPTDFDRYEGIFAIEEMITKYKKLTGAEIRLILSKEKRPLSSDESFISYRIVQEALNNAIRHGHASLIEVSIQFLEDKLYMRIKDNGVGTDKINKSFGITGMEERVKKLGGNLEVKSEKNKGFEVTVNIPKISDDKTDMIRE</sequence>
<dbReference type="Pfam" id="PF02518">
    <property type="entry name" value="HATPase_c"/>
    <property type="match status" value="1"/>
</dbReference>
<organism evidence="11 12">
    <name type="scientific">Clostridium neuense</name>
    <dbReference type="NCBI Taxonomy" id="1728934"/>
    <lineage>
        <taxon>Bacteria</taxon>
        <taxon>Bacillati</taxon>
        <taxon>Bacillota</taxon>
        <taxon>Clostridia</taxon>
        <taxon>Eubacteriales</taxon>
        <taxon>Clostridiaceae</taxon>
        <taxon>Clostridium</taxon>
    </lineage>
</organism>
<reference evidence="11 12" key="1">
    <citation type="submission" date="2024-11" db="EMBL/GenBank/DDBJ databases">
        <authorList>
            <person name="Heng Y.C."/>
            <person name="Lim A.C.H."/>
            <person name="Lee J.K.Y."/>
            <person name="Kittelmann S."/>
        </authorList>
    </citation>
    <scope>NUCLEOTIDE SEQUENCE [LARGE SCALE GENOMIC DNA]</scope>
    <source>
        <strain evidence="11 12">WILCCON 0114</strain>
    </source>
</reference>
<evidence type="ECO:0000256" key="1">
    <source>
        <dbReference type="ARBA" id="ARBA00000085"/>
    </source>
</evidence>
<keyword evidence="9" id="KW-0175">Coiled coil</keyword>
<dbReference type="InterPro" id="IPR050482">
    <property type="entry name" value="Sensor_HK_TwoCompSys"/>
</dbReference>
<dbReference type="SMART" id="SM00387">
    <property type="entry name" value="HATPase_c"/>
    <property type="match status" value="1"/>
</dbReference>
<dbReference type="EMBL" id="JBJIAA010000001">
    <property type="protein sequence ID" value="MFL0248814.1"/>
    <property type="molecule type" value="Genomic_DNA"/>
</dbReference>
<evidence type="ECO:0000256" key="9">
    <source>
        <dbReference type="SAM" id="Coils"/>
    </source>
</evidence>
<dbReference type="CDD" id="cd16917">
    <property type="entry name" value="HATPase_UhpB-NarQ-NarX-like"/>
    <property type="match status" value="1"/>
</dbReference>
<evidence type="ECO:0000256" key="3">
    <source>
        <dbReference type="ARBA" id="ARBA00022553"/>
    </source>
</evidence>
<dbReference type="Gene3D" id="1.20.5.1930">
    <property type="match status" value="1"/>
</dbReference>
<dbReference type="GO" id="GO:0016301">
    <property type="term" value="F:kinase activity"/>
    <property type="evidence" value="ECO:0007669"/>
    <property type="project" value="UniProtKB-KW"/>
</dbReference>
<dbReference type="Pfam" id="PF07730">
    <property type="entry name" value="HisKA_3"/>
    <property type="match status" value="1"/>
</dbReference>
<dbReference type="EC" id="2.7.13.3" evidence="2"/>
<dbReference type="Proteomes" id="UP001623592">
    <property type="component" value="Unassembled WGS sequence"/>
</dbReference>
<keyword evidence="6 11" id="KW-0418">Kinase</keyword>
<evidence type="ECO:0000256" key="7">
    <source>
        <dbReference type="ARBA" id="ARBA00022840"/>
    </source>
</evidence>
<evidence type="ECO:0000256" key="5">
    <source>
        <dbReference type="ARBA" id="ARBA00022741"/>
    </source>
</evidence>
<dbReference type="InterPro" id="IPR003594">
    <property type="entry name" value="HATPase_dom"/>
</dbReference>
<comment type="caution">
    <text evidence="11">The sequence shown here is derived from an EMBL/GenBank/DDBJ whole genome shotgun (WGS) entry which is preliminary data.</text>
</comment>
<protein>
    <recommendedName>
        <fullName evidence="2">histidine kinase</fullName>
        <ecNumber evidence="2">2.7.13.3</ecNumber>
    </recommendedName>
</protein>
<evidence type="ECO:0000256" key="8">
    <source>
        <dbReference type="ARBA" id="ARBA00023012"/>
    </source>
</evidence>